<dbReference type="KEGG" id="bxe:Bxe_A4453"/>
<evidence type="ECO:0000313" key="3">
    <source>
        <dbReference type="EMBL" id="ABE28548.1"/>
    </source>
</evidence>
<dbReference type="eggNOG" id="COG1853">
    <property type="taxonomic scope" value="Bacteria"/>
</dbReference>
<organism evidence="3 4">
    <name type="scientific">Paraburkholderia xenovorans (strain LB400)</name>
    <dbReference type="NCBI Taxonomy" id="266265"/>
    <lineage>
        <taxon>Bacteria</taxon>
        <taxon>Pseudomonadati</taxon>
        <taxon>Pseudomonadota</taxon>
        <taxon>Betaproteobacteria</taxon>
        <taxon>Burkholderiales</taxon>
        <taxon>Burkholderiaceae</taxon>
        <taxon>Paraburkholderia</taxon>
    </lineage>
</organism>
<dbReference type="PATRIC" id="fig|266265.5.peg.13"/>
<feature type="domain" description="Flavin reductase like" evidence="2">
    <location>
        <begin position="10"/>
        <end position="154"/>
    </location>
</feature>
<dbReference type="Proteomes" id="UP000001817">
    <property type="component" value="Chromosome 1"/>
</dbReference>
<evidence type="ECO:0000259" key="2">
    <source>
        <dbReference type="SMART" id="SM00903"/>
    </source>
</evidence>
<accession>Q147E1</accession>
<dbReference type="InterPro" id="IPR002563">
    <property type="entry name" value="Flavin_Rdtase-like_dom"/>
</dbReference>
<keyword evidence="1" id="KW-0560">Oxidoreductase</keyword>
<dbReference type="GO" id="GO:0010181">
    <property type="term" value="F:FMN binding"/>
    <property type="evidence" value="ECO:0007669"/>
    <property type="project" value="InterPro"/>
</dbReference>
<dbReference type="GO" id="GO:0042602">
    <property type="term" value="F:riboflavin reductase (NADPH) activity"/>
    <property type="evidence" value="ECO:0007669"/>
    <property type="project" value="TreeGrafter"/>
</dbReference>
<dbReference type="EMBL" id="CP000270">
    <property type="protein sequence ID" value="ABE28548.1"/>
    <property type="molecule type" value="Genomic_DNA"/>
</dbReference>
<dbReference type="Gene3D" id="2.30.110.10">
    <property type="entry name" value="Electron Transport, Fmn-binding Protein, Chain A"/>
    <property type="match status" value="1"/>
</dbReference>
<dbReference type="Pfam" id="PF01613">
    <property type="entry name" value="Flavin_Reduct"/>
    <property type="match status" value="1"/>
</dbReference>
<reference evidence="3 4" key="1">
    <citation type="journal article" date="2006" name="Proc. Natl. Acad. Sci. U.S.A.">
        <title>Burkholderia xenovorans LB400 harbors a multi-replicon, 9.73-Mbp genome shaped for versatility.</title>
        <authorList>
            <person name="Chain P.S."/>
            <person name="Denef V.J."/>
            <person name="Konstantinidis K.T."/>
            <person name="Vergez L.M."/>
            <person name="Agullo L."/>
            <person name="Reyes V.L."/>
            <person name="Hauser L."/>
            <person name="Cordova M."/>
            <person name="Gomez L."/>
            <person name="Gonzalez M."/>
            <person name="Land M."/>
            <person name="Lao V."/>
            <person name="Larimer F."/>
            <person name="LiPuma J.J."/>
            <person name="Mahenthiralingam E."/>
            <person name="Malfatti S.A."/>
            <person name="Marx C.J."/>
            <person name="Parnell J.J."/>
            <person name="Ramette A."/>
            <person name="Richardson P."/>
            <person name="Seeger M."/>
            <person name="Smith D."/>
            <person name="Spilker T."/>
            <person name="Sul W.J."/>
            <person name="Tsoi T.V."/>
            <person name="Ulrich L.E."/>
            <person name="Zhulin I.B."/>
            <person name="Tiedje J.M."/>
        </authorList>
    </citation>
    <scope>NUCLEOTIDE SEQUENCE [LARGE SCALE GENOMIC DNA]</scope>
    <source>
        <strain evidence="3 4">LB400</strain>
    </source>
</reference>
<keyword evidence="4" id="KW-1185">Reference proteome</keyword>
<protein>
    <submittedName>
        <fullName evidence="3">Flavin-dependent reductase</fullName>
    </submittedName>
</protein>
<proteinExistence type="predicted"/>
<dbReference type="SMART" id="SM00903">
    <property type="entry name" value="Flavin_Reduct"/>
    <property type="match status" value="1"/>
</dbReference>
<name>Q147E1_PARXL</name>
<dbReference type="AlphaFoldDB" id="Q147E1"/>
<dbReference type="SUPFAM" id="SSF50475">
    <property type="entry name" value="FMN-binding split barrel"/>
    <property type="match status" value="1"/>
</dbReference>
<dbReference type="STRING" id="266265.Bxe_A4453"/>
<dbReference type="OrthoDB" id="9792858at2"/>
<evidence type="ECO:0000256" key="1">
    <source>
        <dbReference type="ARBA" id="ARBA00023002"/>
    </source>
</evidence>
<dbReference type="PANTHER" id="PTHR30466:SF1">
    <property type="entry name" value="FMN REDUCTASE (NADH) RUTF"/>
    <property type="match status" value="1"/>
</dbReference>
<dbReference type="PANTHER" id="PTHR30466">
    <property type="entry name" value="FLAVIN REDUCTASE"/>
    <property type="match status" value="1"/>
</dbReference>
<dbReference type="InterPro" id="IPR050268">
    <property type="entry name" value="NADH-dep_flavin_reductase"/>
</dbReference>
<dbReference type="InterPro" id="IPR012349">
    <property type="entry name" value="Split_barrel_FMN-bd"/>
</dbReference>
<sequence>MLATQFRDIFSALAAGVSVITFDAGGHVHGFTATSLTPVSLMPPLALFCVARSSRSGASLSHGKMIGISILGETQRHVSRRFSEQAKPGSYRDITVRRNEDGVPVVSGANATIEARIANIYPAGDHLICVCELKSGCLTQADEPLLYFSRRYHGVSVLPELETERELAPQKEEVEEAAVCGDSDGRVQGRRAC</sequence>
<evidence type="ECO:0000313" key="4">
    <source>
        <dbReference type="Proteomes" id="UP000001817"/>
    </source>
</evidence>
<dbReference type="RefSeq" id="WP_011486407.1">
    <property type="nucleotide sequence ID" value="NC_007951.1"/>
</dbReference>
<gene>
    <name evidence="3" type="ORF">Bxe_A4453</name>
</gene>
<dbReference type="KEGG" id="bxb:DR64_2127"/>
<dbReference type="GO" id="GO:0006208">
    <property type="term" value="P:pyrimidine nucleobase catabolic process"/>
    <property type="evidence" value="ECO:0007669"/>
    <property type="project" value="TreeGrafter"/>
</dbReference>